<dbReference type="InterPro" id="IPR032508">
    <property type="entry name" value="FecR_C"/>
</dbReference>
<keyword evidence="1" id="KW-1133">Transmembrane helix</keyword>
<feature type="domain" description="Protein FecR C-terminal" evidence="3">
    <location>
        <begin position="308"/>
        <end position="374"/>
    </location>
</feature>
<gene>
    <name evidence="4" type="ORF">FHW36_103586</name>
</gene>
<dbReference type="Gene3D" id="3.55.50.30">
    <property type="match status" value="1"/>
</dbReference>
<evidence type="ECO:0000256" key="1">
    <source>
        <dbReference type="SAM" id="Phobius"/>
    </source>
</evidence>
<dbReference type="Proteomes" id="UP000320811">
    <property type="component" value="Unassembled WGS sequence"/>
</dbReference>
<dbReference type="OrthoDB" id="636724at2"/>
<accession>A0A561PUI7</accession>
<keyword evidence="1" id="KW-0472">Membrane</keyword>
<evidence type="ECO:0000259" key="2">
    <source>
        <dbReference type="Pfam" id="PF04773"/>
    </source>
</evidence>
<dbReference type="PANTHER" id="PTHR30273:SF2">
    <property type="entry name" value="PROTEIN FECR"/>
    <property type="match status" value="1"/>
</dbReference>
<reference evidence="4 5" key="1">
    <citation type="submission" date="2019-06" db="EMBL/GenBank/DDBJ databases">
        <title>Sorghum-associated microbial communities from plants grown in Nebraska, USA.</title>
        <authorList>
            <person name="Schachtman D."/>
        </authorList>
    </citation>
    <scope>NUCLEOTIDE SEQUENCE [LARGE SCALE GENOMIC DNA]</scope>
    <source>
        <strain evidence="4 5">1209</strain>
    </source>
</reference>
<comment type="caution">
    <text evidence="4">The sequence shown here is derived from an EMBL/GenBank/DDBJ whole genome shotgun (WGS) entry which is preliminary data.</text>
</comment>
<dbReference type="GO" id="GO:0016989">
    <property type="term" value="F:sigma factor antagonist activity"/>
    <property type="evidence" value="ECO:0007669"/>
    <property type="project" value="TreeGrafter"/>
</dbReference>
<dbReference type="Pfam" id="PF16344">
    <property type="entry name" value="FecR_C"/>
    <property type="match status" value="1"/>
</dbReference>
<dbReference type="InterPro" id="IPR012373">
    <property type="entry name" value="Ferrdict_sens_TM"/>
</dbReference>
<evidence type="ECO:0000259" key="3">
    <source>
        <dbReference type="Pfam" id="PF16344"/>
    </source>
</evidence>
<proteinExistence type="predicted"/>
<feature type="transmembrane region" description="Helical" evidence="1">
    <location>
        <begin position="78"/>
        <end position="98"/>
    </location>
</feature>
<evidence type="ECO:0000313" key="4">
    <source>
        <dbReference type="EMBL" id="TWF41782.1"/>
    </source>
</evidence>
<dbReference type="Pfam" id="PF04773">
    <property type="entry name" value="FecR"/>
    <property type="match status" value="1"/>
</dbReference>
<keyword evidence="5" id="KW-1185">Reference proteome</keyword>
<dbReference type="InterPro" id="IPR006860">
    <property type="entry name" value="FecR"/>
</dbReference>
<sequence>MQRFRSIIKAYLEGRVSEEELSQHLAAHDDELHTDIHGQLESGAADGLTSPDSREAMFTRVMESVKMKEPARPVLYKYWLRAAAILLPLIAVAGWWYYQGNAHPAKIAQQQLIGTSKKKVILTLSDGTAVELDSSGNGMVARQGNTLVLKQGNGQVVYQPSSDKSSEVLYNKISTPKGETFQVTLPDGSTALLNAASSIRFPIVFAKNDRNVEITGEVYFEIEKSPTPFHVKAPGTEIQVLGTKFNVNGYTDEKSLKVTLLEGAVKVAGGKENVLLQPGQQVILAGDGANVNEHIDLDEVMAWKKGNFVFNSLTLPEIMRQICRWYDVEVSYEGPVSQKRFTGIVGRNDSIAEVLEFMQTAGIKYKVNNRKIVIIP</sequence>
<dbReference type="RefSeq" id="WP_145670105.1">
    <property type="nucleotide sequence ID" value="NZ_VIWO01000003.1"/>
</dbReference>
<keyword evidence="1" id="KW-0812">Transmembrane</keyword>
<dbReference type="EMBL" id="VIWO01000003">
    <property type="protein sequence ID" value="TWF41782.1"/>
    <property type="molecule type" value="Genomic_DNA"/>
</dbReference>
<dbReference type="Gene3D" id="2.60.120.1440">
    <property type="match status" value="1"/>
</dbReference>
<feature type="domain" description="FecR protein" evidence="2">
    <location>
        <begin position="172"/>
        <end position="266"/>
    </location>
</feature>
<evidence type="ECO:0000313" key="5">
    <source>
        <dbReference type="Proteomes" id="UP000320811"/>
    </source>
</evidence>
<dbReference type="PIRSF" id="PIRSF018266">
    <property type="entry name" value="FecR"/>
    <property type="match status" value="1"/>
</dbReference>
<organism evidence="4 5">
    <name type="scientific">Chitinophaga polysaccharea</name>
    <dbReference type="NCBI Taxonomy" id="1293035"/>
    <lineage>
        <taxon>Bacteria</taxon>
        <taxon>Pseudomonadati</taxon>
        <taxon>Bacteroidota</taxon>
        <taxon>Chitinophagia</taxon>
        <taxon>Chitinophagales</taxon>
        <taxon>Chitinophagaceae</taxon>
        <taxon>Chitinophaga</taxon>
    </lineage>
</organism>
<name>A0A561PUI7_9BACT</name>
<dbReference type="PANTHER" id="PTHR30273">
    <property type="entry name" value="PERIPLASMIC SIGNAL SENSOR AND SIGMA FACTOR ACTIVATOR FECR-RELATED"/>
    <property type="match status" value="1"/>
</dbReference>
<dbReference type="AlphaFoldDB" id="A0A561PUI7"/>
<protein>
    <submittedName>
        <fullName evidence="4">FecR family protein</fullName>
    </submittedName>
</protein>